<dbReference type="InterPro" id="IPR001478">
    <property type="entry name" value="PDZ"/>
</dbReference>
<dbReference type="Gene3D" id="2.30.42.10">
    <property type="match status" value="1"/>
</dbReference>
<keyword evidence="2" id="KW-0378">Hydrolase</keyword>
<dbReference type="SUPFAM" id="SSF50156">
    <property type="entry name" value="PDZ domain-like"/>
    <property type="match status" value="1"/>
</dbReference>
<evidence type="ECO:0000313" key="5">
    <source>
        <dbReference type="Proteomes" id="UP000677082"/>
    </source>
</evidence>
<dbReference type="GO" id="GO:0006508">
    <property type="term" value="P:proteolysis"/>
    <property type="evidence" value="ECO:0007669"/>
    <property type="project" value="UniProtKB-KW"/>
</dbReference>
<dbReference type="AlphaFoldDB" id="A0A919TDI4"/>
<evidence type="ECO:0000256" key="2">
    <source>
        <dbReference type="ARBA" id="ARBA00022801"/>
    </source>
</evidence>
<dbReference type="SUPFAM" id="SSF50494">
    <property type="entry name" value="Trypsin-like serine proteases"/>
    <property type="match status" value="1"/>
</dbReference>
<dbReference type="PANTHER" id="PTHR43343">
    <property type="entry name" value="PEPTIDASE S12"/>
    <property type="match status" value="1"/>
</dbReference>
<dbReference type="SMART" id="SM00228">
    <property type="entry name" value="PDZ"/>
    <property type="match status" value="1"/>
</dbReference>
<evidence type="ECO:0000256" key="1">
    <source>
        <dbReference type="ARBA" id="ARBA00022670"/>
    </source>
</evidence>
<protein>
    <submittedName>
        <fullName evidence="4">Serine protease</fullName>
    </submittedName>
</protein>
<dbReference type="PANTHER" id="PTHR43343:SF3">
    <property type="entry name" value="PROTEASE DO-LIKE 8, CHLOROPLASTIC"/>
    <property type="match status" value="1"/>
</dbReference>
<evidence type="ECO:0000313" key="4">
    <source>
        <dbReference type="EMBL" id="GIM92836.1"/>
    </source>
</evidence>
<dbReference type="GO" id="GO:0004252">
    <property type="term" value="F:serine-type endopeptidase activity"/>
    <property type="evidence" value="ECO:0007669"/>
    <property type="project" value="InterPro"/>
</dbReference>
<dbReference type="Pfam" id="PF13365">
    <property type="entry name" value="Trypsin_2"/>
    <property type="match status" value="1"/>
</dbReference>
<evidence type="ECO:0000259" key="3">
    <source>
        <dbReference type="PROSITE" id="PS50106"/>
    </source>
</evidence>
<dbReference type="InterPro" id="IPR001940">
    <property type="entry name" value="Peptidase_S1C"/>
</dbReference>
<feature type="domain" description="PDZ" evidence="3">
    <location>
        <begin position="236"/>
        <end position="327"/>
    </location>
</feature>
<dbReference type="Gene3D" id="2.40.10.120">
    <property type="match status" value="1"/>
</dbReference>
<name>A0A919TDI4_9ACTN</name>
<dbReference type="InterPro" id="IPR036034">
    <property type="entry name" value="PDZ_sf"/>
</dbReference>
<dbReference type="PROSITE" id="PS50106">
    <property type="entry name" value="PDZ"/>
    <property type="match status" value="1"/>
</dbReference>
<accession>A0A919TDI4</accession>
<dbReference type="EMBL" id="BOQN01000059">
    <property type="protein sequence ID" value="GIM92836.1"/>
    <property type="molecule type" value="Genomic_DNA"/>
</dbReference>
<dbReference type="InterPro" id="IPR051201">
    <property type="entry name" value="Chloro_Bact_Ser_Proteases"/>
</dbReference>
<reference evidence="4 5" key="1">
    <citation type="submission" date="2021-03" db="EMBL/GenBank/DDBJ databases">
        <title>Whole genome shotgun sequence of Actinoplanes toevensis NBRC 105298.</title>
        <authorList>
            <person name="Komaki H."/>
            <person name="Tamura T."/>
        </authorList>
    </citation>
    <scope>NUCLEOTIDE SEQUENCE [LARGE SCALE GENOMIC DNA]</scope>
    <source>
        <strain evidence="4 5">NBRC 105298</strain>
    </source>
</reference>
<organism evidence="4 5">
    <name type="scientific">Paractinoplanes toevensis</name>
    <dbReference type="NCBI Taxonomy" id="571911"/>
    <lineage>
        <taxon>Bacteria</taxon>
        <taxon>Bacillati</taxon>
        <taxon>Actinomycetota</taxon>
        <taxon>Actinomycetes</taxon>
        <taxon>Micromonosporales</taxon>
        <taxon>Micromonosporaceae</taxon>
        <taxon>Paractinoplanes</taxon>
    </lineage>
</organism>
<dbReference type="InterPro" id="IPR009003">
    <property type="entry name" value="Peptidase_S1_PA"/>
</dbReference>
<dbReference type="Pfam" id="PF13180">
    <property type="entry name" value="PDZ_2"/>
    <property type="match status" value="1"/>
</dbReference>
<gene>
    <name evidence="4" type="ORF">Ato02nite_046290</name>
</gene>
<proteinExistence type="predicted"/>
<comment type="caution">
    <text evidence="4">The sequence shown here is derived from an EMBL/GenBank/DDBJ whole genome shotgun (WGS) entry which is preliminary data.</text>
</comment>
<dbReference type="PRINTS" id="PR00834">
    <property type="entry name" value="PROTEASES2C"/>
</dbReference>
<dbReference type="Proteomes" id="UP000677082">
    <property type="component" value="Unassembled WGS sequence"/>
</dbReference>
<keyword evidence="5" id="KW-1185">Reference proteome</keyword>
<sequence>MSDEGLFAVGGRRRGMDLDQRFVDAVMDTEHTGVEPGALDAYSRVVTGVATSLLPSVAALSVRSARGAGAGSAVTFTDDGFLLTNAHVVAGATGGTADFADGTETRFDVVGADPLSDLAVVRVHNPGAPAAPLGDADLLKIGQLVVAVGNPMGLAGSVTAGVVSGLGRSLPARDGRRVRIIDSVIQTDAALNPGNSGGALADSTGTVVGINTAVAGYGLGLAVPINSTTRTIIGELVATGRVRRAWLGVAGMPSPLPPPLATRLGQKLGLRVVEVVPGSPAGSAGIYLGDVLISAGGQPLQTVQALQRLMLSPAIGANLPITLLRKNALVDVITVPAELG</sequence>
<keyword evidence="1 4" id="KW-0645">Protease</keyword>